<dbReference type="EMBL" id="JACEIK010002660">
    <property type="protein sequence ID" value="MCD9638273.1"/>
    <property type="molecule type" value="Genomic_DNA"/>
</dbReference>
<sequence length="201" mass="22427">MVFPSTTYSCLTTLWSKIKAQGWTLLFTDENTVVAKFEVIDFFKHLSISRGCITSRVGSILFVFDAHTLASKLGDPSRTSVSKVFKKSIFDYRCYLFAFVIKNLIPHQERRDAASYLDLTVLGESAYGAGTSQSQTDGEVDKLRLENVRFLLEIKQLKAHLVKNEETTVAHHNDLMSLIQSLSPLTMSSPSVDTPTSPSVP</sequence>
<organism evidence="1 2">
    <name type="scientific">Datura stramonium</name>
    <name type="common">Jimsonweed</name>
    <name type="synonym">Common thornapple</name>
    <dbReference type="NCBI Taxonomy" id="4076"/>
    <lineage>
        <taxon>Eukaryota</taxon>
        <taxon>Viridiplantae</taxon>
        <taxon>Streptophyta</taxon>
        <taxon>Embryophyta</taxon>
        <taxon>Tracheophyta</taxon>
        <taxon>Spermatophyta</taxon>
        <taxon>Magnoliopsida</taxon>
        <taxon>eudicotyledons</taxon>
        <taxon>Gunneridae</taxon>
        <taxon>Pentapetalae</taxon>
        <taxon>asterids</taxon>
        <taxon>lamiids</taxon>
        <taxon>Solanales</taxon>
        <taxon>Solanaceae</taxon>
        <taxon>Solanoideae</taxon>
        <taxon>Datureae</taxon>
        <taxon>Datura</taxon>
    </lineage>
</organism>
<reference evidence="1 2" key="1">
    <citation type="journal article" date="2021" name="BMC Genomics">
        <title>Datura genome reveals duplications of psychoactive alkaloid biosynthetic genes and high mutation rate following tissue culture.</title>
        <authorList>
            <person name="Rajewski A."/>
            <person name="Carter-House D."/>
            <person name="Stajich J."/>
            <person name="Litt A."/>
        </authorList>
    </citation>
    <scope>NUCLEOTIDE SEQUENCE [LARGE SCALE GENOMIC DNA]</scope>
    <source>
        <strain evidence="1">AR-01</strain>
    </source>
</reference>
<protein>
    <submittedName>
        <fullName evidence="1">Uncharacterized protein</fullName>
    </submittedName>
</protein>
<evidence type="ECO:0000313" key="2">
    <source>
        <dbReference type="Proteomes" id="UP000823775"/>
    </source>
</evidence>
<name>A0ABS8UW76_DATST</name>
<keyword evidence="2" id="KW-1185">Reference proteome</keyword>
<dbReference type="Proteomes" id="UP000823775">
    <property type="component" value="Unassembled WGS sequence"/>
</dbReference>
<proteinExistence type="predicted"/>
<accession>A0ABS8UW76</accession>
<gene>
    <name evidence="1" type="ORF">HAX54_022144</name>
</gene>
<comment type="caution">
    <text evidence="1">The sequence shown here is derived from an EMBL/GenBank/DDBJ whole genome shotgun (WGS) entry which is preliminary data.</text>
</comment>
<evidence type="ECO:0000313" key="1">
    <source>
        <dbReference type="EMBL" id="MCD9638273.1"/>
    </source>
</evidence>